<dbReference type="PANTHER" id="PTHR45228">
    <property type="entry name" value="CYCLIC DI-GMP PHOSPHODIESTERASE TM_0186-RELATED"/>
    <property type="match status" value="1"/>
</dbReference>
<dbReference type="InterPro" id="IPR037522">
    <property type="entry name" value="HD_GYP_dom"/>
</dbReference>
<dbReference type="KEGG" id="msv:Mesil_2627"/>
<dbReference type="Gene3D" id="3.30.450.40">
    <property type="match status" value="2"/>
</dbReference>
<dbReference type="SUPFAM" id="SSF109604">
    <property type="entry name" value="HD-domain/PDEase-like"/>
    <property type="match status" value="1"/>
</dbReference>
<dbReference type="SMART" id="SM00471">
    <property type="entry name" value="HDc"/>
    <property type="match status" value="1"/>
</dbReference>
<sequence length="651" mass="71909">MNASWEALRGRIGERFYHLATRWFENSPPGWPEVLPQLLEAIPGVQGASLLLREGEGYSLVAQVGYDNALLGTWESMADSLRWYGGGLEGWQNGEMRRRDGPGSAATFEGGVRYMQYSSWAKIQESLIVPLAFEGEVWGFLNLDTFAAEGFPLGLEILCQDLAAQICLLVASWRQQSAARRRQALLEAVADGQGVLRQVHGTQALYDAALSALLEHTRAQSGWILRESPEGFEVVSQRGREGNPPEGGGDFLIPLPEHAHPPTLYLSLKDHEETFSPEEQVFTRALAEALGVALEREGALAEAQERAATLRSLAELSALLESLTDPEAIARKGLEVALGFTGFELGGYFLSVHNRVRKQFLVGEYPEAFERLYQGRQQKVGEGLVGASLAQGQLLFVPDYSSSHYALEEFARSGLLSALAAPVGQSAAIALGSLRRRVELTPETQALVAFLVRRVEWALERLKHLKQIQRTRDSAFRALGLVLEYRDYETKGHTDRVVALSGRFGLALGLAEEDLEALRWGAYVHDIGKVAIPDAVLLKPGSLSEAEWDIIRRHPLIGHEILSGLPELPAGTLQVVRYHHERWDGGGYPDGLAGEAIPLLARIFALVDVYDALMSPRPYKVAWSRRKARAEIRNQAARQFDPELAEVFLKL</sequence>
<dbReference type="InterPro" id="IPR003018">
    <property type="entry name" value="GAF"/>
</dbReference>
<proteinExistence type="predicted"/>
<name>D7BBL4_ALLS1</name>
<dbReference type="SUPFAM" id="SSF55781">
    <property type="entry name" value="GAF domain-like"/>
    <property type="match status" value="2"/>
</dbReference>
<dbReference type="eggNOG" id="COG3437">
    <property type="taxonomic scope" value="Bacteria"/>
</dbReference>
<organism evidence="2 3">
    <name type="scientific">Allomeiothermus silvanus (strain ATCC 700542 / DSM 9946 / NBRC 106475 / NCIMB 13440 / VI-R2)</name>
    <name type="common">Thermus silvanus</name>
    <dbReference type="NCBI Taxonomy" id="526227"/>
    <lineage>
        <taxon>Bacteria</taxon>
        <taxon>Thermotogati</taxon>
        <taxon>Deinococcota</taxon>
        <taxon>Deinococci</taxon>
        <taxon>Thermales</taxon>
        <taxon>Thermaceae</taxon>
        <taxon>Allomeiothermus</taxon>
    </lineage>
</organism>
<dbReference type="AlphaFoldDB" id="D7BBL4"/>
<dbReference type="PROSITE" id="PS51832">
    <property type="entry name" value="HD_GYP"/>
    <property type="match status" value="1"/>
</dbReference>
<dbReference type="Pfam" id="PF13487">
    <property type="entry name" value="HD_5"/>
    <property type="match status" value="1"/>
</dbReference>
<dbReference type="Gene3D" id="1.10.3210.10">
    <property type="entry name" value="Hypothetical protein af1432"/>
    <property type="match status" value="1"/>
</dbReference>
<dbReference type="OrthoDB" id="23815at2"/>
<dbReference type="InterPro" id="IPR029016">
    <property type="entry name" value="GAF-like_dom_sf"/>
</dbReference>
<dbReference type="RefSeq" id="WP_013159016.1">
    <property type="nucleotide sequence ID" value="NC_014212.1"/>
</dbReference>
<dbReference type="Proteomes" id="UP000001916">
    <property type="component" value="Chromosome"/>
</dbReference>
<dbReference type="CDD" id="cd00077">
    <property type="entry name" value="HDc"/>
    <property type="match status" value="1"/>
</dbReference>
<feature type="domain" description="HD-GYP" evidence="1">
    <location>
        <begin position="468"/>
        <end position="651"/>
    </location>
</feature>
<gene>
    <name evidence="2" type="ordered locus">Mesil_2627</name>
</gene>
<accession>D7BBL4</accession>
<dbReference type="PANTHER" id="PTHR45228:SF8">
    <property type="entry name" value="TWO-COMPONENT RESPONSE REGULATOR-RELATED"/>
    <property type="match status" value="1"/>
</dbReference>
<keyword evidence="3" id="KW-1185">Reference proteome</keyword>
<protein>
    <submittedName>
        <fullName evidence="2">Metal dependent phosphohydrolase</fullName>
    </submittedName>
</protein>
<dbReference type="InterPro" id="IPR052020">
    <property type="entry name" value="Cyclic_di-GMP/3'3'-cGAMP_PDE"/>
</dbReference>
<dbReference type="STRING" id="526227.Mesil_2627"/>
<dbReference type="EMBL" id="CP002042">
    <property type="protein sequence ID" value="ADH64476.1"/>
    <property type="molecule type" value="Genomic_DNA"/>
</dbReference>
<evidence type="ECO:0000259" key="1">
    <source>
        <dbReference type="PROSITE" id="PS51832"/>
    </source>
</evidence>
<evidence type="ECO:0000313" key="2">
    <source>
        <dbReference type="EMBL" id="ADH64476.1"/>
    </source>
</evidence>
<dbReference type="HOGENOM" id="CLU_018864_0_0_0"/>
<dbReference type="InterPro" id="IPR003607">
    <property type="entry name" value="HD/PDEase_dom"/>
</dbReference>
<evidence type="ECO:0000313" key="3">
    <source>
        <dbReference type="Proteomes" id="UP000001916"/>
    </source>
</evidence>
<reference evidence="2 3" key="1">
    <citation type="journal article" date="2010" name="Stand. Genomic Sci.">
        <title>Complete genome sequence of Meiothermus silvanus type strain (VI-R2).</title>
        <authorList>
            <person name="Sikorski J."/>
            <person name="Tindall B.J."/>
            <person name="Lowry S."/>
            <person name="Lucas S."/>
            <person name="Nolan M."/>
            <person name="Copeland A."/>
            <person name="Glavina Del Rio T."/>
            <person name="Tice H."/>
            <person name="Cheng J.F."/>
            <person name="Han C."/>
            <person name="Pitluck S."/>
            <person name="Liolios K."/>
            <person name="Ivanova N."/>
            <person name="Mavromatis K."/>
            <person name="Mikhailova N."/>
            <person name="Pati A."/>
            <person name="Goodwin L."/>
            <person name="Chen A."/>
            <person name="Palaniappan K."/>
            <person name="Land M."/>
            <person name="Hauser L."/>
            <person name="Chang Y.J."/>
            <person name="Jeffries C.D."/>
            <person name="Rohde M."/>
            <person name="Goker M."/>
            <person name="Woyke T."/>
            <person name="Bristow J."/>
            <person name="Eisen J.A."/>
            <person name="Markowitz V."/>
            <person name="Hugenholtz P."/>
            <person name="Kyrpides N.C."/>
            <person name="Klenk H.P."/>
            <person name="Lapidus A."/>
        </authorList>
    </citation>
    <scope>NUCLEOTIDE SEQUENCE [LARGE SCALE GENOMIC DNA]</scope>
    <source>
        <strain evidence="3">ATCC 700542 / DSM 9946 / VI-R2</strain>
    </source>
</reference>
<dbReference type="Pfam" id="PF13185">
    <property type="entry name" value="GAF_2"/>
    <property type="match status" value="1"/>
</dbReference>